<keyword evidence="3" id="KW-1185">Reference proteome</keyword>
<sequence length="66" mass="7782">MALPLTEDHKTLVSNANEEDGRTLLPPSQLTWHMAAKYLQYVCLIELRRRRPLRASQLTILRCRHR</sequence>
<comment type="caution">
    <text evidence="2">The sequence shown here is derived from an EMBL/GenBank/DDBJ whole genome shotgun (WGS) entry which is preliminary data.</text>
</comment>
<feature type="compositionally biased region" description="Basic and acidic residues" evidence="1">
    <location>
        <begin position="1"/>
        <end position="11"/>
    </location>
</feature>
<gene>
    <name evidence="2" type="ORF">RRF57_000943</name>
</gene>
<name>A0AAN7UD43_9PEZI</name>
<dbReference type="AlphaFoldDB" id="A0AAN7UD43"/>
<evidence type="ECO:0000313" key="3">
    <source>
        <dbReference type="Proteomes" id="UP001305414"/>
    </source>
</evidence>
<organism evidence="2 3">
    <name type="scientific">Xylaria bambusicola</name>
    <dbReference type="NCBI Taxonomy" id="326684"/>
    <lineage>
        <taxon>Eukaryota</taxon>
        <taxon>Fungi</taxon>
        <taxon>Dikarya</taxon>
        <taxon>Ascomycota</taxon>
        <taxon>Pezizomycotina</taxon>
        <taxon>Sordariomycetes</taxon>
        <taxon>Xylariomycetidae</taxon>
        <taxon>Xylariales</taxon>
        <taxon>Xylariaceae</taxon>
        <taxon>Xylaria</taxon>
    </lineage>
</organism>
<feature type="region of interest" description="Disordered" evidence="1">
    <location>
        <begin position="1"/>
        <end position="20"/>
    </location>
</feature>
<accession>A0AAN7UD43</accession>
<evidence type="ECO:0000256" key="1">
    <source>
        <dbReference type="SAM" id="MobiDB-lite"/>
    </source>
</evidence>
<dbReference type="Proteomes" id="UP001305414">
    <property type="component" value="Unassembled WGS sequence"/>
</dbReference>
<dbReference type="EMBL" id="JAWHQM010000002">
    <property type="protein sequence ID" value="KAK5625227.1"/>
    <property type="molecule type" value="Genomic_DNA"/>
</dbReference>
<reference evidence="2 3" key="1">
    <citation type="submission" date="2023-10" db="EMBL/GenBank/DDBJ databases">
        <title>Draft genome sequence of Xylaria bambusicola isolate GMP-LS, the root and basal stem rot pathogen of sugarcane in Indonesia.</title>
        <authorList>
            <person name="Selvaraj P."/>
            <person name="Muralishankar V."/>
            <person name="Muruganantham S."/>
            <person name="Sp S."/>
            <person name="Haryani S."/>
            <person name="Lau K.J.X."/>
            <person name="Naqvi N.I."/>
        </authorList>
    </citation>
    <scope>NUCLEOTIDE SEQUENCE [LARGE SCALE GENOMIC DNA]</scope>
    <source>
        <strain evidence="2">GMP-LS</strain>
    </source>
</reference>
<evidence type="ECO:0000313" key="2">
    <source>
        <dbReference type="EMBL" id="KAK5625227.1"/>
    </source>
</evidence>
<protein>
    <submittedName>
        <fullName evidence="2">Uncharacterized protein</fullName>
    </submittedName>
</protein>
<proteinExistence type="predicted"/>